<feature type="compositionally biased region" description="Low complexity" evidence="1">
    <location>
        <begin position="215"/>
        <end position="224"/>
    </location>
</feature>
<dbReference type="Proteomes" id="UP001177003">
    <property type="component" value="Chromosome 0"/>
</dbReference>
<name>A0AA35V7C0_LACSI</name>
<reference evidence="2" key="1">
    <citation type="submission" date="2023-04" db="EMBL/GenBank/DDBJ databases">
        <authorList>
            <person name="Vijverberg K."/>
            <person name="Xiong W."/>
            <person name="Schranz E."/>
        </authorList>
    </citation>
    <scope>NUCLEOTIDE SEQUENCE</scope>
</reference>
<feature type="compositionally biased region" description="Polar residues" evidence="1">
    <location>
        <begin position="201"/>
        <end position="214"/>
    </location>
</feature>
<dbReference type="EMBL" id="OX465086">
    <property type="protein sequence ID" value="CAI9263468.1"/>
    <property type="molecule type" value="Genomic_DNA"/>
</dbReference>
<dbReference type="AlphaFoldDB" id="A0AA35V7C0"/>
<evidence type="ECO:0000313" key="2">
    <source>
        <dbReference type="EMBL" id="CAI9263468.1"/>
    </source>
</evidence>
<protein>
    <submittedName>
        <fullName evidence="2">Uncharacterized protein</fullName>
    </submittedName>
</protein>
<proteinExistence type="predicted"/>
<accession>A0AA35V7C0</accession>
<feature type="region of interest" description="Disordered" evidence="1">
    <location>
        <begin position="195"/>
        <end position="231"/>
    </location>
</feature>
<keyword evidence="3" id="KW-1185">Reference proteome</keyword>
<gene>
    <name evidence="2" type="ORF">LSALG_LOCUS4158</name>
</gene>
<sequence length="231" mass="25597">MGELEFSKVHNSTIFLENPLAAHNNLKFIVDSLKKCCLVHALTTSPVIYQNLIKDFWRSAIVMEDDKEEKYLEANIQGKKILISESVIRESLQINDRAKYSMEIDLYQTQEVLDHMGYEGSFPPTGISDDLPSSIELNLDDDELGPFPGFDSRCFENVNEVAQPTTKTGEEVNALKILLSSSKSMEVSSGQIDVISKIPPSDSTVSTSAPLLSESTQQQTSQSSLKGSRSD</sequence>
<evidence type="ECO:0000256" key="1">
    <source>
        <dbReference type="SAM" id="MobiDB-lite"/>
    </source>
</evidence>
<organism evidence="2 3">
    <name type="scientific">Lactuca saligna</name>
    <name type="common">Willowleaf lettuce</name>
    <dbReference type="NCBI Taxonomy" id="75948"/>
    <lineage>
        <taxon>Eukaryota</taxon>
        <taxon>Viridiplantae</taxon>
        <taxon>Streptophyta</taxon>
        <taxon>Embryophyta</taxon>
        <taxon>Tracheophyta</taxon>
        <taxon>Spermatophyta</taxon>
        <taxon>Magnoliopsida</taxon>
        <taxon>eudicotyledons</taxon>
        <taxon>Gunneridae</taxon>
        <taxon>Pentapetalae</taxon>
        <taxon>asterids</taxon>
        <taxon>campanulids</taxon>
        <taxon>Asterales</taxon>
        <taxon>Asteraceae</taxon>
        <taxon>Cichorioideae</taxon>
        <taxon>Cichorieae</taxon>
        <taxon>Lactucinae</taxon>
        <taxon>Lactuca</taxon>
    </lineage>
</organism>
<evidence type="ECO:0000313" key="3">
    <source>
        <dbReference type="Proteomes" id="UP001177003"/>
    </source>
</evidence>